<dbReference type="Pfam" id="PF25944">
    <property type="entry name" value="Beta-barrel_RND"/>
    <property type="match status" value="1"/>
</dbReference>
<comment type="similarity">
    <text evidence="2">Belongs to the membrane fusion protein (MFP) (TC 8.A.1) family.</text>
</comment>
<evidence type="ECO:0000259" key="6">
    <source>
        <dbReference type="Pfam" id="PF25944"/>
    </source>
</evidence>
<gene>
    <name evidence="8" type="ORF">D3872_23260</name>
</gene>
<dbReference type="PANTHER" id="PTHR30158">
    <property type="entry name" value="ACRA/E-RELATED COMPONENT OF DRUG EFFLUX TRANSPORTER"/>
    <property type="match status" value="1"/>
</dbReference>
<evidence type="ECO:0000259" key="7">
    <source>
        <dbReference type="Pfam" id="PF25967"/>
    </source>
</evidence>
<dbReference type="Gene3D" id="2.40.420.20">
    <property type="match status" value="1"/>
</dbReference>
<dbReference type="GO" id="GO:0046677">
    <property type="term" value="P:response to antibiotic"/>
    <property type="evidence" value="ECO:0007669"/>
    <property type="project" value="TreeGrafter"/>
</dbReference>
<dbReference type="InterPro" id="IPR058627">
    <property type="entry name" value="MdtA-like_C"/>
</dbReference>
<accession>A0A418XAE0</accession>
<keyword evidence="3" id="KW-0732">Signal</keyword>
<dbReference type="GO" id="GO:0030313">
    <property type="term" value="C:cell envelope"/>
    <property type="evidence" value="ECO:0007669"/>
    <property type="project" value="UniProtKB-SubCell"/>
</dbReference>
<dbReference type="NCBIfam" id="TIGR01730">
    <property type="entry name" value="RND_mfp"/>
    <property type="match status" value="1"/>
</dbReference>
<dbReference type="InterPro" id="IPR058626">
    <property type="entry name" value="MdtA-like_b-barrel"/>
</dbReference>
<dbReference type="OrthoDB" id="9783047at2"/>
<organism evidence="8 9">
    <name type="scientific">Massilia cavernae</name>
    <dbReference type="NCBI Taxonomy" id="2320864"/>
    <lineage>
        <taxon>Bacteria</taxon>
        <taxon>Pseudomonadati</taxon>
        <taxon>Pseudomonadota</taxon>
        <taxon>Betaproteobacteria</taxon>
        <taxon>Burkholderiales</taxon>
        <taxon>Oxalobacteraceae</taxon>
        <taxon>Telluria group</taxon>
        <taxon>Massilia</taxon>
    </lineage>
</organism>
<feature type="domain" description="Multidrug resistance protein MdtA-like barrel-sandwich hybrid" evidence="5">
    <location>
        <begin position="65"/>
        <end position="200"/>
    </location>
</feature>
<dbReference type="InterPro" id="IPR058624">
    <property type="entry name" value="MdtA-like_HH"/>
</dbReference>
<dbReference type="Proteomes" id="UP000284006">
    <property type="component" value="Unassembled WGS sequence"/>
</dbReference>
<dbReference type="Gene3D" id="2.40.30.170">
    <property type="match status" value="1"/>
</dbReference>
<dbReference type="SUPFAM" id="SSF111369">
    <property type="entry name" value="HlyD-like secretion proteins"/>
    <property type="match status" value="1"/>
</dbReference>
<feature type="chain" id="PRO_5019212486" evidence="3">
    <location>
        <begin position="20"/>
        <end position="391"/>
    </location>
</feature>
<evidence type="ECO:0000259" key="5">
    <source>
        <dbReference type="Pfam" id="PF25917"/>
    </source>
</evidence>
<evidence type="ECO:0000256" key="1">
    <source>
        <dbReference type="ARBA" id="ARBA00004196"/>
    </source>
</evidence>
<reference evidence="8 9" key="1">
    <citation type="submission" date="2018-09" db="EMBL/GenBank/DDBJ databases">
        <authorList>
            <person name="Zhu H."/>
        </authorList>
    </citation>
    <scope>NUCLEOTIDE SEQUENCE [LARGE SCALE GENOMIC DNA]</scope>
    <source>
        <strain evidence="8 9">K1S02-61</strain>
    </source>
</reference>
<keyword evidence="9" id="KW-1185">Reference proteome</keyword>
<feature type="domain" description="Multidrug resistance protein MdtA-like beta-barrel" evidence="6">
    <location>
        <begin position="215"/>
        <end position="292"/>
    </location>
</feature>
<dbReference type="GO" id="GO:0005886">
    <property type="term" value="C:plasma membrane"/>
    <property type="evidence" value="ECO:0007669"/>
    <property type="project" value="TreeGrafter"/>
</dbReference>
<proteinExistence type="inferred from homology"/>
<dbReference type="InterPro" id="IPR006143">
    <property type="entry name" value="RND_pump_MFP"/>
</dbReference>
<evidence type="ECO:0000313" key="8">
    <source>
        <dbReference type="EMBL" id="RJG09328.1"/>
    </source>
</evidence>
<dbReference type="Pfam" id="PF25917">
    <property type="entry name" value="BSH_RND"/>
    <property type="match status" value="1"/>
</dbReference>
<dbReference type="GO" id="GO:0022857">
    <property type="term" value="F:transmembrane transporter activity"/>
    <property type="evidence" value="ECO:0007669"/>
    <property type="project" value="InterPro"/>
</dbReference>
<feature type="domain" description="Multidrug resistance protein MdtA-like C-terminal permuted SH3" evidence="7">
    <location>
        <begin position="298"/>
        <end position="357"/>
    </location>
</feature>
<comment type="subcellular location">
    <subcellularLocation>
        <location evidence="1">Cell envelope</location>
    </subcellularLocation>
</comment>
<dbReference type="InterPro" id="IPR058625">
    <property type="entry name" value="MdtA-like_BSH"/>
</dbReference>
<dbReference type="AlphaFoldDB" id="A0A418XAE0"/>
<dbReference type="Pfam" id="PF25967">
    <property type="entry name" value="RND-MFP_C"/>
    <property type="match status" value="1"/>
</dbReference>
<sequence length="391" mass="41319">MGLTSKIRLLALLAVNALACVGCGDQAPAQPPGGEGPPPVLVAPVAKRMVEEFEEFSARLAAVDQVEVRARVAGTLERVHFRDGQRVRKDTLLFTIDPRPFAAEVARNTASVASARSQAELARAQLARAEQLLPTHNISVQAVDERRAATQNAASSLRAAEAALEAARLNLGFTRIAALIDGRVSRTTVTAGNLVNVNEPVLTTIVSTDRVYAYFDASEAAYLKYGQSADGQTAPVVRMGLFNEQGFPHAGKIDFVDNRLNPGTGSIQVRAVFDNPDGRFTPGLSARIRVGAGKPYEATVVPDRAITTDQTRKIVLVVGPKGIVEAREVKTGALVNGMRVVSGVNPGENIIVDGLQRAMPGAPVTPQMVTLDEHGVPVTPKPPGATPAAKP</sequence>
<evidence type="ECO:0000256" key="2">
    <source>
        <dbReference type="ARBA" id="ARBA00009477"/>
    </source>
</evidence>
<dbReference type="Gene3D" id="2.40.50.100">
    <property type="match status" value="1"/>
</dbReference>
<name>A0A418XAE0_9BURK</name>
<dbReference type="PANTHER" id="PTHR30158:SF10">
    <property type="entry name" value="CATION EFFLUX PUMP"/>
    <property type="match status" value="1"/>
</dbReference>
<evidence type="ECO:0000256" key="3">
    <source>
        <dbReference type="SAM" id="SignalP"/>
    </source>
</evidence>
<dbReference type="Gene3D" id="1.10.287.470">
    <property type="entry name" value="Helix hairpin bin"/>
    <property type="match status" value="1"/>
</dbReference>
<feature type="domain" description="Multidrug resistance protein MdtA-like alpha-helical hairpin" evidence="4">
    <location>
        <begin position="108"/>
        <end position="174"/>
    </location>
</feature>
<comment type="caution">
    <text evidence="8">The sequence shown here is derived from an EMBL/GenBank/DDBJ whole genome shotgun (WGS) entry which is preliminary data.</text>
</comment>
<dbReference type="RefSeq" id="WP_119813001.1">
    <property type="nucleotide sequence ID" value="NZ_QYUP01000178.1"/>
</dbReference>
<evidence type="ECO:0000259" key="4">
    <source>
        <dbReference type="Pfam" id="PF25876"/>
    </source>
</evidence>
<feature type="signal peptide" evidence="3">
    <location>
        <begin position="1"/>
        <end position="19"/>
    </location>
</feature>
<evidence type="ECO:0000313" key="9">
    <source>
        <dbReference type="Proteomes" id="UP000284006"/>
    </source>
</evidence>
<protein>
    <submittedName>
        <fullName evidence="8">Efflux RND transporter periplasmic adaptor subunit</fullName>
    </submittedName>
</protein>
<dbReference type="EMBL" id="QYUP01000178">
    <property type="protein sequence ID" value="RJG09328.1"/>
    <property type="molecule type" value="Genomic_DNA"/>
</dbReference>
<dbReference type="Pfam" id="PF25876">
    <property type="entry name" value="HH_MFP_RND"/>
    <property type="match status" value="1"/>
</dbReference>